<dbReference type="InterPro" id="IPR045122">
    <property type="entry name" value="Csc1-like"/>
</dbReference>
<sequence length="244" mass="27344">MYRMTSLECHDSKDRGGDNAQRLCEEREGNTLIESQRGAIEGPLQRSTPINHRFRSSLLDVACARSRKPPTACSHLRSAACRCGTHSRKLLIASCTLARCLNIIKVYNQEYESGAAFWPAVHRCIITALIIFQLLLLGLLSTNHATNSTPLLIVLPRDERIELLKDKQALQRLTETSEKAKMELSSLPFITTTADGPKHIETTLTRAKFEELCSYLLDSGFTSLMMTLGSTLKVTFDMTLLLWD</sequence>
<keyword evidence="1" id="KW-0547">Nucleotide-binding</keyword>
<dbReference type="GO" id="GO:0140662">
    <property type="term" value="F:ATP-dependent protein folding chaperone"/>
    <property type="evidence" value="ECO:0007669"/>
    <property type="project" value="InterPro"/>
</dbReference>
<dbReference type="GO" id="GO:0005524">
    <property type="term" value="F:ATP binding"/>
    <property type="evidence" value="ECO:0007669"/>
    <property type="project" value="UniProtKB-KW"/>
</dbReference>
<dbReference type="GO" id="GO:0005886">
    <property type="term" value="C:plasma membrane"/>
    <property type="evidence" value="ECO:0007669"/>
    <property type="project" value="TreeGrafter"/>
</dbReference>
<dbReference type="PANTHER" id="PTHR13018:SF5">
    <property type="entry name" value="RE44586P"/>
    <property type="match status" value="1"/>
</dbReference>
<dbReference type="InterPro" id="IPR043129">
    <property type="entry name" value="ATPase_NBD"/>
</dbReference>
<keyword evidence="5" id="KW-1185">Reference proteome</keyword>
<keyword evidence="4" id="KW-0346">Stress response</keyword>
<feature type="domain" description="CSC1/OSCA1-like 7TM region" evidence="3">
    <location>
        <begin position="101"/>
        <end position="140"/>
    </location>
</feature>
<dbReference type="FunFam" id="3.90.640.10:FF:000003">
    <property type="entry name" value="Molecular chaperone DnaK"/>
    <property type="match status" value="1"/>
</dbReference>
<accession>A0AAQ3Q7V4</accession>
<dbReference type="InterPro" id="IPR003864">
    <property type="entry name" value="CSC1/OSCA1-like_7TM"/>
</dbReference>
<dbReference type="Proteomes" id="UP001327560">
    <property type="component" value="Chromosome 3"/>
</dbReference>
<organism evidence="4 5">
    <name type="scientific">Canna indica</name>
    <name type="common">Indian-shot</name>
    <dbReference type="NCBI Taxonomy" id="4628"/>
    <lineage>
        <taxon>Eukaryota</taxon>
        <taxon>Viridiplantae</taxon>
        <taxon>Streptophyta</taxon>
        <taxon>Embryophyta</taxon>
        <taxon>Tracheophyta</taxon>
        <taxon>Spermatophyta</taxon>
        <taxon>Magnoliopsida</taxon>
        <taxon>Liliopsida</taxon>
        <taxon>Zingiberales</taxon>
        <taxon>Cannaceae</taxon>
        <taxon>Canna</taxon>
    </lineage>
</organism>
<keyword evidence="2" id="KW-0067">ATP-binding</keyword>
<protein>
    <submittedName>
        <fullName evidence="4">Stromal 70 kDa heat shock-related protein chloroplastic-like</fullName>
    </submittedName>
</protein>
<name>A0AAQ3Q7V4_9LILI</name>
<evidence type="ECO:0000256" key="2">
    <source>
        <dbReference type="ARBA" id="ARBA00022840"/>
    </source>
</evidence>
<dbReference type="Gene3D" id="3.90.640.10">
    <property type="entry name" value="Actin, Chain A, domain 4"/>
    <property type="match status" value="1"/>
</dbReference>
<dbReference type="EMBL" id="CP136892">
    <property type="protein sequence ID" value="WOL00884.1"/>
    <property type="molecule type" value="Genomic_DNA"/>
</dbReference>
<dbReference type="Pfam" id="PF02714">
    <property type="entry name" value="RSN1_7TM"/>
    <property type="match status" value="1"/>
</dbReference>
<evidence type="ECO:0000256" key="1">
    <source>
        <dbReference type="ARBA" id="ARBA00022741"/>
    </source>
</evidence>
<dbReference type="Pfam" id="PF00012">
    <property type="entry name" value="HSP70"/>
    <property type="match status" value="1"/>
</dbReference>
<dbReference type="AlphaFoldDB" id="A0AAQ3Q7V4"/>
<dbReference type="PANTHER" id="PTHR13018">
    <property type="entry name" value="PROBABLE MEMBRANE PROTEIN DUF221-RELATED"/>
    <property type="match status" value="1"/>
</dbReference>
<dbReference type="InterPro" id="IPR013126">
    <property type="entry name" value="Hsp_70_fam"/>
</dbReference>
<evidence type="ECO:0000313" key="5">
    <source>
        <dbReference type="Proteomes" id="UP001327560"/>
    </source>
</evidence>
<dbReference type="SUPFAM" id="SSF53067">
    <property type="entry name" value="Actin-like ATPase domain"/>
    <property type="match status" value="1"/>
</dbReference>
<proteinExistence type="predicted"/>
<reference evidence="4 5" key="1">
    <citation type="submission" date="2023-10" db="EMBL/GenBank/DDBJ databases">
        <title>Chromosome-scale genome assembly provides insights into flower coloration mechanisms of Canna indica.</title>
        <authorList>
            <person name="Li C."/>
        </authorList>
    </citation>
    <scope>NUCLEOTIDE SEQUENCE [LARGE SCALE GENOMIC DNA]</scope>
    <source>
        <tissue evidence="4">Flower</tissue>
    </source>
</reference>
<evidence type="ECO:0000313" key="4">
    <source>
        <dbReference type="EMBL" id="WOL00884.1"/>
    </source>
</evidence>
<gene>
    <name evidence="4" type="ORF">Cni_G09597</name>
</gene>
<dbReference type="GO" id="GO:0005227">
    <property type="term" value="F:calcium-activated cation channel activity"/>
    <property type="evidence" value="ECO:0007669"/>
    <property type="project" value="InterPro"/>
</dbReference>
<evidence type="ECO:0000259" key="3">
    <source>
        <dbReference type="Pfam" id="PF02714"/>
    </source>
</evidence>